<organism evidence="2 3">
    <name type="scientific">Geodermatophilus amargosae</name>
    <dbReference type="NCBI Taxonomy" id="1296565"/>
    <lineage>
        <taxon>Bacteria</taxon>
        <taxon>Bacillati</taxon>
        <taxon>Actinomycetota</taxon>
        <taxon>Actinomycetes</taxon>
        <taxon>Geodermatophilales</taxon>
        <taxon>Geodermatophilaceae</taxon>
        <taxon>Geodermatophilus</taxon>
    </lineage>
</organism>
<keyword evidence="3" id="KW-1185">Reference proteome</keyword>
<dbReference type="OrthoDB" id="9979226at2"/>
<accession>A0A1I7CEA7</accession>
<reference evidence="3" key="1">
    <citation type="submission" date="2016-10" db="EMBL/GenBank/DDBJ databases">
        <authorList>
            <person name="Varghese N."/>
            <person name="Submissions S."/>
        </authorList>
    </citation>
    <scope>NUCLEOTIDE SEQUENCE [LARGE SCALE GENOMIC DNA]</scope>
    <source>
        <strain evidence="3">DSM 46136</strain>
    </source>
</reference>
<dbReference type="AlphaFoldDB" id="A0A1I7CEA7"/>
<dbReference type="Proteomes" id="UP000199546">
    <property type="component" value="Unassembled WGS sequence"/>
</dbReference>
<dbReference type="RefSeq" id="WP_139245974.1">
    <property type="nucleotide sequence ID" value="NZ_FPBA01000020.1"/>
</dbReference>
<protein>
    <recommendedName>
        <fullName evidence="4">Secreted protein</fullName>
    </recommendedName>
</protein>
<dbReference type="EMBL" id="FPBA01000020">
    <property type="protein sequence ID" value="SFT97760.1"/>
    <property type="molecule type" value="Genomic_DNA"/>
</dbReference>
<keyword evidence="1" id="KW-0732">Signal</keyword>
<name>A0A1I7CEA7_9ACTN</name>
<evidence type="ECO:0000313" key="3">
    <source>
        <dbReference type="Proteomes" id="UP000199546"/>
    </source>
</evidence>
<gene>
    <name evidence="2" type="ORF">SAMN05660657_04392</name>
</gene>
<evidence type="ECO:0000313" key="2">
    <source>
        <dbReference type="EMBL" id="SFT97760.1"/>
    </source>
</evidence>
<proteinExistence type="predicted"/>
<evidence type="ECO:0008006" key="4">
    <source>
        <dbReference type="Google" id="ProtNLM"/>
    </source>
</evidence>
<evidence type="ECO:0000256" key="1">
    <source>
        <dbReference type="SAM" id="SignalP"/>
    </source>
</evidence>
<feature type="signal peptide" evidence="1">
    <location>
        <begin position="1"/>
        <end position="25"/>
    </location>
</feature>
<feature type="chain" id="PRO_5011539193" description="Secreted protein" evidence="1">
    <location>
        <begin position="26"/>
        <end position="124"/>
    </location>
</feature>
<sequence length="124" mass="12884">MIKRSFAVLAAAVALGVLSVGTAQAAPADTAPCKSGGYANYVDPATDLPFANQGQCVSVVNHGGILVPVEEEPSVIATLTNIPADGWMGFTCRVELDVSGPAGTYLVESYRNGHFYRGEDIVVP</sequence>